<dbReference type="InterPro" id="IPR005467">
    <property type="entry name" value="His_kinase_dom"/>
</dbReference>
<evidence type="ECO:0000259" key="8">
    <source>
        <dbReference type="PROSITE" id="PS50109"/>
    </source>
</evidence>
<evidence type="ECO:0000256" key="5">
    <source>
        <dbReference type="ARBA" id="ARBA00022679"/>
    </source>
</evidence>
<evidence type="ECO:0000313" key="10">
    <source>
        <dbReference type="EMBL" id="OBY11817.1"/>
    </source>
</evidence>
<keyword evidence="4" id="KW-0597">Phosphoprotein</keyword>
<comment type="catalytic activity">
    <reaction evidence="1">
        <text>ATP + protein L-histidine = ADP + protein N-phospho-L-histidine.</text>
        <dbReference type="EC" id="2.7.13.3"/>
    </reaction>
</comment>
<dbReference type="NCBIfam" id="TIGR00229">
    <property type="entry name" value="sensory_box"/>
    <property type="match status" value="1"/>
</dbReference>
<dbReference type="CDD" id="cd00130">
    <property type="entry name" value="PAS"/>
    <property type="match status" value="1"/>
</dbReference>
<evidence type="ECO:0000256" key="1">
    <source>
        <dbReference type="ARBA" id="ARBA00000085"/>
    </source>
</evidence>
<dbReference type="InterPro" id="IPR003594">
    <property type="entry name" value="HATPase_dom"/>
</dbReference>
<keyword evidence="5" id="KW-0808">Transferase</keyword>
<dbReference type="RefSeq" id="WP_065254258.1">
    <property type="nucleotide sequence ID" value="NZ_JAQLCW010000013.1"/>
</dbReference>
<dbReference type="InterPro" id="IPR036890">
    <property type="entry name" value="HATPase_C_sf"/>
</dbReference>
<dbReference type="PROSITE" id="PS50112">
    <property type="entry name" value="PAS"/>
    <property type="match status" value="1"/>
</dbReference>
<evidence type="ECO:0000313" key="11">
    <source>
        <dbReference type="Proteomes" id="UP000092714"/>
    </source>
</evidence>
<dbReference type="Pfam" id="PF02518">
    <property type="entry name" value="HATPase_c"/>
    <property type="match status" value="1"/>
</dbReference>
<dbReference type="PRINTS" id="PR00344">
    <property type="entry name" value="BCTRLSENSOR"/>
</dbReference>
<dbReference type="FunFam" id="3.30.565.10:FF:000006">
    <property type="entry name" value="Sensor histidine kinase WalK"/>
    <property type="match status" value="1"/>
</dbReference>
<comment type="subcellular location">
    <subcellularLocation>
        <location evidence="2">Membrane</location>
    </subcellularLocation>
</comment>
<dbReference type="InterPro" id="IPR036097">
    <property type="entry name" value="HisK_dim/P_sf"/>
</dbReference>
<protein>
    <recommendedName>
        <fullName evidence="3">histidine kinase</fullName>
        <ecNumber evidence="3">2.7.13.3</ecNumber>
    </recommendedName>
</protein>
<feature type="domain" description="Histidine kinase" evidence="8">
    <location>
        <begin position="446"/>
        <end position="670"/>
    </location>
</feature>
<dbReference type="SUPFAM" id="SSF55785">
    <property type="entry name" value="PYP-like sensor domain (PAS domain)"/>
    <property type="match status" value="2"/>
</dbReference>
<dbReference type="Gene3D" id="3.30.450.20">
    <property type="entry name" value="PAS domain"/>
    <property type="match status" value="2"/>
</dbReference>
<name>A0A1B8RSN2_9CLOT</name>
<dbReference type="PROSITE" id="PS50109">
    <property type="entry name" value="HIS_KIN"/>
    <property type="match status" value="1"/>
</dbReference>
<evidence type="ECO:0000256" key="3">
    <source>
        <dbReference type="ARBA" id="ARBA00012438"/>
    </source>
</evidence>
<dbReference type="InterPro" id="IPR050736">
    <property type="entry name" value="Sensor_HK_Regulatory"/>
</dbReference>
<organism evidence="10 11">
    <name type="scientific">Clostridium paraputrificum</name>
    <dbReference type="NCBI Taxonomy" id="29363"/>
    <lineage>
        <taxon>Bacteria</taxon>
        <taxon>Bacillati</taxon>
        <taxon>Bacillota</taxon>
        <taxon>Clostridia</taxon>
        <taxon>Eubacteriales</taxon>
        <taxon>Clostridiaceae</taxon>
        <taxon>Clostridium</taxon>
    </lineage>
</organism>
<evidence type="ECO:0000256" key="7">
    <source>
        <dbReference type="ARBA" id="ARBA00023012"/>
    </source>
</evidence>
<evidence type="ECO:0000256" key="6">
    <source>
        <dbReference type="ARBA" id="ARBA00022777"/>
    </source>
</evidence>
<dbReference type="InterPro" id="IPR035965">
    <property type="entry name" value="PAS-like_dom_sf"/>
</dbReference>
<dbReference type="Gene3D" id="1.10.287.130">
    <property type="match status" value="1"/>
</dbReference>
<dbReference type="SMART" id="SM00387">
    <property type="entry name" value="HATPase_c"/>
    <property type="match status" value="1"/>
</dbReference>
<dbReference type="InterPro" id="IPR003661">
    <property type="entry name" value="HisK_dim/P_dom"/>
</dbReference>
<dbReference type="EMBL" id="MAPZ01000010">
    <property type="protein sequence ID" value="OBY11817.1"/>
    <property type="molecule type" value="Genomic_DNA"/>
</dbReference>
<dbReference type="AlphaFoldDB" id="A0A1B8RSN2"/>
<evidence type="ECO:0000256" key="4">
    <source>
        <dbReference type="ARBA" id="ARBA00022553"/>
    </source>
</evidence>
<sequence length="701" mass="81435">MFKLLDKITTLSYDPFYNFINLFMNDLEDCICIKDINGKYINANNAFCNLLGEKNNSGVINKTSKDFLDYYSNMQAEKNDKKAFASKEKSIVVEKIKINNTTIFTKVHRIPIIDNNEECYSLIIIRQIVQLHNKAHNIDFNNNYTIPYPQNSLSNPINEIYEYIADIYKNLNLSGISLWIYDHTTNQLKKDYALGISELTPKNLCFNLNYSAEEILLDCSTFNNSFSLAEDYLWNNYNILNHPYYKRMFKNEYMTVYPLVSGHNLLGLITVYFTKDNFNSTVNNYINSIIKRLILSLDNLYLTNSLKKELEVKEEIKKEFEYFLNISTDLYIITNDDGIIKKVSNSFLKLLGWSNIDVENKNLNLLLSPFYKNTLPSISEMKEKCNDTHIYCKILAKDNSTKLIELSYSYDKSTKQIFIIGKNMDELLTLQNRINLEAHKSEFLANMSHDFKTPLNIIISASQLILENFENDTTNVNNKYCNYLESIKHNSYRLLRLINNLIDVTKLEDGAIHLSKENVNAVYFLESIVTSISDYIHTLGKNIIFDTDEEEVYLCCDPEKIERVILNLISNSLKYTSDNGIINITISTDWKNKRLYVSVKDNGIGISKENSHYIFKRFTQVNNEITNSNKGSGIGLNIVKSIIEMHNGEIYLNEKYTEGTEFIFYLPIKKCTNNEINSKTKSIDSRVERFNIELSDIYKFN</sequence>
<proteinExistence type="predicted"/>
<dbReference type="SUPFAM" id="SSF55874">
    <property type="entry name" value="ATPase domain of HSP90 chaperone/DNA topoisomerase II/histidine kinase"/>
    <property type="match status" value="1"/>
</dbReference>
<evidence type="ECO:0000256" key="2">
    <source>
        <dbReference type="ARBA" id="ARBA00004370"/>
    </source>
</evidence>
<dbReference type="InterPro" id="IPR004358">
    <property type="entry name" value="Sig_transdc_His_kin-like_C"/>
</dbReference>
<gene>
    <name evidence="10" type="ORF">CP373A1_02520</name>
</gene>
<keyword evidence="7" id="KW-0902">Two-component regulatory system</keyword>
<keyword evidence="11" id="KW-1185">Reference proteome</keyword>
<dbReference type="Gene3D" id="3.30.565.10">
    <property type="entry name" value="Histidine kinase-like ATPase, C-terminal domain"/>
    <property type="match status" value="1"/>
</dbReference>
<dbReference type="PANTHER" id="PTHR43711:SF26">
    <property type="entry name" value="SENSOR HISTIDINE KINASE RCSC"/>
    <property type="match status" value="1"/>
</dbReference>
<reference evidence="10 11" key="1">
    <citation type="submission" date="2016-06" db="EMBL/GenBank/DDBJ databases">
        <authorList>
            <person name="Kjaerup R.B."/>
            <person name="Dalgaard T.S."/>
            <person name="Juul-Madsen H.R."/>
        </authorList>
    </citation>
    <scope>NUCLEOTIDE SEQUENCE [LARGE SCALE GENOMIC DNA]</scope>
    <source>
        <strain evidence="10 11">373-A1</strain>
    </source>
</reference>
<dbReference type="EC" id="2.7.13.3" evidence="3"/>
<evidence type="ECO:0000259" key="9">
    <source>
        <dbReference type="PROSITE" id="PS50112"/>
    </source>
</evidence>
<dbReference type="Pfam" id="PF00512">
    <property type="entry name" value="HisKA"/>
    <property type="match status" value="1"/>
</dbReference>
<dbReference type="InterPro" id="IPR000014">
    <property type="entry name" value="PAS"/>
</dbReference>
<dbReference type="SMART" id="SM00388">
    <property type="entry name" value="HisKA"/>
    <property type="match status" value="1"/>
</dbReference>
<dbReference type="eggNOG" id="COG2205">
    <property type="taxonomic scope" value="Bacteria"/>
</dbReference>
<dbReference type="GO" id="GO:0000155">
    <property type="term" value="F:phosphorelay sensor kinase activity"/>
    <property type="evidence" value="ECO:0007669"/>
    <property type="project" value="InterPro"/>
</dbReference>
<accession>A0A1B8RSN2</accession>
<dbReference type="PANTHER" id="PTHR43711">
    <property type="entry name" value="TWO-COMPONENT HISTIDINE KINASE"/>
    <property type="match status" value="1"/>
</dbReference>
<dbReference type="CDD" id="cd00082">
    <property type="entry name" value="HisKA"/>
    <property type="match status" value="1"/>
</dbReference>
<keyword evidence="6" id="KW-0418">Kinase</keyword>
<dbReference type="Proteomes" id="UP000092714">
    <property type="component" value="Unassembled WGS sequence"/>
</dbReference>
<dbReference type="SUPFAM" id="SSF47384">
    <property type="entry name" value="Homodimeric domain of signal transducing histidine kinase"/>
    <property type="match status" value="1"/>
</dbReference>
<comment type="caution">
    <text evidence="10">The sequence shown here is derived from an EMBL/GenBank/DDBJ whole genome shotgun (WGS) entry which is preliminary data.</text>
</comment>
<dbReference type="SMART" id="SM00091">
    <property type="entry name" value="PAS"/>
    <property type="match status" value="2"/>
</dbReference>
<dbReference type="Pfam" id="PF13426">
    <property type="entry name" value="PAS_9"/>
    <property type="match status" value="2"/>
</dbReference>
<dbReference type="GO" id="GO:0016020">
    <property type="term" value="C:membrane"/>
    <property type="evidence" value="ECO:0007669"/>
    <property type="project" value="UniProtKB-SubCell"/>
</dbReference>
<feature type="domain" description="PAS" evidence="9">
    <location>
        <begin position="316"/>
        <end position="369"/>
    </location>
</feature>